<accession>A0A511YZG0</accession>
<dbReference type="Proteomes" id="UP000321484">
    <property type="component" value="Unassembled WGS sequence"/>
</dbReference>
<feature type="transmembrane region" description="Helical" evidence="1">
    <location>
        <begin position="65"/>
        <end position="86"/>
    </location>
</feature>
<sequence>MSSEISAVDRSRDVPPWAISFSPLVTFAGCALTAVLFAGLLYLWLELVVPDGVLASDDSAARITAVVGVMGGALLLLLGPFAALGLGRLLRRSASTAAHVVTFTFAGSMVGALAGAGLGGPDVAVSLLAPLGLAAGLARLAVSPFAREKYTDA</sequence>
<feature type="transmembrane region" description="Helical" evidence="1">
    <location>
        <begin position="98"/>
        <end position="117"/>
    </location>
</feature>
<keyword evidence="1" id="KW-0472">Membrane</keyword>
<gene>
    <name evidence="2" type="ORF">AFE02nite_23240</name>
</gene>
<evidence type="ECO:0000313" key="2">
    <source>
        <dbReference type="EMBL" id="GEN80590.1"/>
    </source>
</evidence>
<name>A0A511YZG0_9CELL</name>
<evidence type="ECO:0000256" key="1">
    <source>
        <dbReference type="SAM" id="Phobius"/>
    </source>
</evidence>
<keyword evidence="1" id="KW-0812">Transmembrane</keyword>
<keyword evidence="1" id="KW-1133">Transmembrane helix</keyword>
<reference evidence="2 3" key="1">
    <citation type="submission" date="2019-07" db="EMBL/GenBank/DDBJ databases">
        <title>Whole genome shotgun sequence of Actinotalea fermentans NBRC 105374.</title>
        <authorList>
            <person name="Hosoyama A."/>
            <person name="Uohara A."/>
            <person name="Ohji S."/>
            <person name="Ichikawa N."/>
        </authorList>
    </citation>
    <scope>NUCLEOTIDE SEQUENCE [LARGE SCALE GENOMIC DNA]</scope>
    <source>
        <strain evidence="2 3">NBRC 105374</strain>
    </source>
</reference>
<comment type="caution">
    <text evidence="2">The sequence shown here is derived from an EMBL/GenBank/DDBJ whole genome shotgun (WGS) entry which is preliminary data.</text>
</comment>
<dbReference type="RefSeq" id="WP_034250226.1">
    <property type="nucleotide sequence ID" value="NZ_BJYK01000008.1"/>
</dbReference>
<feature type="transmembrane region" description="Helical" evidence="1">
    <location>
        <begin position="21"/>
        <end position="45"/>
    </location>
</feature>
<keyword evidence="3" id="KW-1185">Reference proteome</keyword>
<protein>
    <submittedName>
        <fullName evidence="2">Uncharacterized protein</fullName>
    </submittedName>
</protein>
<evidence type="ECO:0000313" key="3">
    <source>
        <dbReference type="Proteomes" id="UP000321484"/>
    </source>
</evidence>
<dbReference type="EMBL" id="BJYK01000008">
    <property type="protein sequence ID" value="GEN80590.1"/>
    <property type="molecule type" value="Genomic_DNA"/>
</dbReference>
<feature type="transmembrane region" description="Helical" evidence="1">
    <location>
        <begin position="123"/>
        <end position="142"/>
    </location>
</feature>
<dbReference type="AlphaFoldDB" id="A0A511YZG0"/>
<organism evidence="2 3">
    <name type="scientific">Actinotalea fermentans</name>
    <dbReference type="NCBI Taxonomy" id="43671"/>
    <lineage>
        <taxon>Bacteria</taxon>
        <taxon>Bacillati</taxon>
        <taxon>Actinomycetota</taxon>
        <taxon>Actinomycetes</taxon>
        <taxon>Micrococcales</taxon>
        <taxon>Cellulomonadaceae</taxon>
        <taxon>Actinotalea</taxon>
    </lineage>
</organism>
<proteinExistence type="predicted"/>